<dbReference type="EMBL" id="FOWW01000007">
    <property type="protein sequence ID" value="SFQ42778.1"/>
    <property type="molecule type" value="Genomic_DNA"/>
</dbReference>
<organism evidence="1 2">
    <name type="scientific">Amycolatopsis arida</name>
    <dbReference type="NCBI Taxonomy" id="587909"/>
    <lineage>
        <taxon>Bacteria</taxon>
        <taxon>Bacillati</taxon>
        <taxon>Actinomycetota</taxon>
        <taxon>Actinomycetes</taxon>
        <taxon>Pseudonocardiales</taxon>
        <taxon>Pseudonocardiaceae</taxon>
        <taxon>Amycolatopsis</taxon>
    </lineage>
</organism>
<dbReference type="AlphaFoldDB" id="A0A1I5YF10"/>
<gene>
    <name evidence="1" type="ORF">SAMN05421810_107111</name>
</gene>
<protein>
    <submittedName>
        <fullName evidence="1">Uncharacterized protein</fullName>
    </submittedName>
</protein>
<evidence type="ECO:0000313" key="1">
    <source>
        <dbReference type="EMBL" id="SFQ42778.1"/>
    </source>
</evidence>
<evidence type="ECO:0000313" key="2">
    <source>
        <dbReference type="Proteomes" id="UP000198727"/>
    </source>
</evidence>
<accession>A0A1I5YF10</accession>
<keyword evidence="2" id="KW-1185">Reference proteome</keyword>
<name>A0A1I5YF10_9PSEU</name>
<proteinExistence type="predicted"/>
<dbReference type="Proteomes" id="UP000198727">
    <property type="component" value="Unassembled WGS sequence"/>
</dbReference>
<sequence length="56" mass="6121">MHDRRAGRTNLCGPARPGCWVRTGRGRLDGHNGRGLPQWSCVSPRHTLPYAVLVGA</sequence>
<reference evidence="2" key="1">
    <citation type="submission" date="2016-10" db="EMBL/GenBank/DDBJ databases">
        <authorList>
            <person name="Varghese N."/>
            <person name="Submissions S."/>
        </authorList>
    </citation>
    <scope>NUCLEOTIDE SEQUENCE [LARGE SCALE GENOMIC DNA]</scope>
    <source>
        <strain evidence="2">CGMCC 4.5579</strain>
    </source>
</reference>